<organism evidence="1">
    <name type="scientific">marine sediment metagenome</name>
    <dbReference type="NCBI Taxonomy" id="412755"/>
    <lineage>
        <taxon>unclassified sequences</taxon>
        <taxon>metagenomes</taxon>
        <taxon>ecological metagenomes</taxon>
    </lineage>
</organism>
<comment type="caution">
    <text evidence="1">The sequence shown here is derived from an EMBL/GenBank/DDBJ whole genome shotgun (WGS) entry which is preliminary data.</text>
</comment>
<dbReference type="AlphaFoldDB" id="A0A0F9FVY4"/>
<reference evidence="1" key="1">
    <citation type="journal article" date="2015" name="Nature">
        <title>Complex archaea that bridge the gap between prokaryotes and eukaryotes.</title>
        <authorList>
            <person name="Spang A."/>
            <person name="Saw J.H."/>
            <person name="Jorgensen S.L."/>
            <person name="Zaremba-Niedzwiedzka K."/>
            <person name="Martijn J."/>
            <person name="Lind A.E."/>
            <person name="van Eijk R."/>
            <person name="Schleper C."/>
            <person name="Guy L."/>
            <person name="Ettema T.J."/>
        </authorList>
    </citation>
    <scope>NUCLEOTIDE SEQUENCE</scope>
</reference>
<dbReference type="EMBL" id="LAZR01030896">
    <property type="protein sequence ID" value="KKL55277.1"/>
    <property type="molecule type" value="Genomic_DNA"/>
</dbReference>
<proteinExistence type="predicted"/>
<accession>A0A0F9FVY4</accession>
<sequence>FTIGVGDAAPARIDSMPPSDMIRKIADVYGHRVYEQKSGTLRIRDLLEAPAPSGYRVYGTQGTDELVTTTISFDDSNIDSNLAMGDANARERRSQGFTPTADGTTTRLTMWLRKIAAPTDKIGFRIETDDGAGAPSGVSLGGGNLVAGSILVVGPYTQIDILITTESRLSSGTVYHLVLTRSGANDAVNYYEVGADTGAGYAGGVANVFTLGSAGQLALAVTGSGAGLLLGGDALLYRSAQTLRTPDSLIVDGSVTATELTISRSDASADIILQRVDAFMNFSQDVGTVQFKGGEDGSEEIVAKIQAVPFDAWTDTSSPTSLVFHTTPVSATSAIERVRIDQNGRVGIGTASPISPLEVEAGLTTVGAILTLGTKEPTVVANDVLGRINFYAPLETGADAISVAASIVALAEGAFDATTNATSLLFQTGASEVATTKMTITSAGDVGIGIAPTSKLHVSVASTGDPGITLGVGSDGTLDYTITRDGGSGILFFQGTQAGATGYRFLSDDDSVLLSIIDNGNVGIGEVAPDSKLEVNGTLHITGASTLNNILKFDGNTIITPTGGSLTAIIQLDALGTTPNQSSRVFFDAASEGGTTD</sequence>
<evidence type="ECO:0000313" key="1">
    <source>
        <dbReference type="EMBL" id="KKL55277.1"/>
    </source>
</evidence>
<protein>
    <submittedName>
        <fullName evidence="1">Uncharacterized protein</fullName>
    </submittedName>
</protein>
<gene>
    <name evidence="1" type="ORF">LCGC14_2257020</name>
</gene>
<feature type="non-terminal residue" evidence="1">
    <location>
        <position position="1"/>
    </location>
</feature>
<name>A0A0F9FVY4_9ZZZZ</name>
<feature type="non-terminal residue" evidence="1">
    <location>
        <position position="597"/>
    </location>
</feature>